<dbReference type="EMBL" id="FONR01000014">
    <property type="protein sequence ID" value="SFF99159.1"/>
    <property type="molecule type" value="Genomic_DNA"/>
</dbReference>
<evidence type="ECO:0008006" key="3">
    <source>
        <dbReference type="Google" id="ProtNLM"/>
    </source>
</evidence>
<sequence length="44" mass="4914">MKALIDVDDVRIAELDPETRLRPGDELLVVSHAATEQEIHAAFQ</sequence>
<evidence type="ECO:0000313" key="2">
    <source>
        <dbReference type="Proteomes" id="UP000181942"/>
    </source>
</evidence>
<organism evidence="1 2">
    <name type="scientific">Streptomyces mirabilis</name>
    <dbReference type="NCBI Taxonomy" id="68239"/>
    <lineage>
        <taxon>Bacteria</taxon>
        <taxon>Bacillati</taxon>
        <taxon>Actinomycetota</taxon>
        <taxon>Actinomycetes</taxon>
        <taxon>Kitasatosporales</taxon>
        <taxon>Streptomycetaceae</taxon>
        <taxon>Streptomyces</taxon>
    </lineage>
</organism>
<accession>A0A1I2N8H3</accession>
<protein>
    <recommendedName>
        <fullName evidence="3">TrkA-C domain-containing protein</fullName>
    </recommendedName>
</protein>
<evidence type="ECO:0000313" key="1">
    <source>
        <dbReference type="EMBL" id="SFF99159.1"/>
    </source>
</evidence>
<name>A0A1I2N8H3_9ACTN</name>
<reference evidence="1 2" key="1">
    <citation type="submission" date="2016-10" db="EMBL/GenBank/DDBJ databases">
        <authorList>
            <person name="de Groot N.N."/>
        </authorList>
    </citation>
    <scope>NUCLEOTIDE SEQUENCE [LARGE SCALE GENOMIC DNA]</scope>
    <source>
        <strain evidence="1 2">OK461</strain>
    </source>
</reference>
<dbReference type="RefSeq" id="WP_256258617.1">
    <property type="nucleotide sequence ID" value="NZ_FONR01000014.1"/>
</dbReference>
<dbReference type="Proteomes" id="UP000181942">
    <property type="component" value="Unassembled WGS sequence"/>
</dbReference>
<dbReference type="AlphaFoldDB" id="A0A1I2N8H3"/>
<gene>
    <name evidence="1" type="ORF">SAMN02787118_114219</name>
</gene>
<proteinExistence type="predicted"/>